<dbReference type="Proteomes" id="UP000003586">
    <property type="component" value="Chromosome"/>
</dbReference>
<protein>
    <submittedName>
        <fullName evidence="1">Uncharacterized protein</fullName>
    </submittedName>
</protein>
<dbReference type="HOGENOM" id="CLU_3202548_0_0_10"/>
<dbReference type="EMBL" id="CP007035">
    <property type="protein sequence ID" value="AHF17531.1"/>
    <property type="molecule type" value="Genomic_DNA"/>
</dbReference>
<evidence type="ECO:0000313" key="2">
    <source>
        <dbReference type="Proteomes" id="UP000003586"/>
    </source>
</evidence>
<organism evidence="1 2">
    <name type="scientific">Niabella soli DSM 19437</name>
    <dbReference type="NCBI Taxonomy" id="929713"/>
    <lineage>
        <taxon>Bacteria</taxon>
        <taxon>Pseudomonadati</taxon>
        <taxon>Bacteroidota</taxon>
        <taxon>Chitinophagia</taxon>
        <taxon>Chitinophagales</taxon>
        <taxon>Chitinophagaceae</taxon>
        <taxon>Niabella</taxon>
    </lineage>
</organism>
<dbReference type="KEGG" id="nso:NIASO_09350"/>
<name>W0F834_9BACT</name>
<keyword evidence="2" id="KW-1185">Reference proteome</keyword>
<sequence>MYKEDKKKGAQAQYVQLGAIVSLWRHSFFVAVVNEFQWMDDGPGL</sequence>
<accession>W0F834</accession>
<gene>
    <name evidence="1" type="ORF">NIASO_09350</name>
</gene>
<dbReference type="AlphaFoldDB" id="W0F834"/>
<proteinExistence type="predicted"/>
<reference evidence="1 2" key="1">
    <citation type="submission" date="2013-12" db="EMBL/GenBank/DDBJ databases">
        <authorList>
            <consortium name="DOE Joint Genome Institute"/>
            <person name="Eisen J."/>
            <person name="Huntemann M."/>
            <person name="Han J."/>
            <person name="Chen A."/>
            <person name="Kyrpides N."/>
            <person name="Mavromatis K."/>
            <person name="Markowitz V."/>
            <person name="Palaniappan K."/>
            <person name="Ivanova N."/>
            <person name="Schaumberg A."/>
            <person name="Pati A."/>
            <person name="Liolios K."/>
            <person name="Nordberg H.P."/>
            <person name="Cantor M.N."/>
            <person name="Hua S.X."/>
            <person name="Woyke T."/>
        </authorList>
    </citation>
    <scope>NUCLEOTIDE SEQUENCE [LARGE SCALE GENOMIC DNA]</scope>
    <source>
        <strain evidence="2">DSM 19437</strain>
    </source>
</reference>
<evidence type="ECO:0000313" key="1">
    <source>
        <dbReference type="EMBL" id="AHF17531.1"/>
    </source>
</evidence>